<dbReference type="AlphaFoldDB" id="A0A426XD77"/>
<evidence type="ECO:0000313" key="2">
    <source>
        <dbReference type="Proteomes" id="UP000287651"/>
    </source>
</evidence>
<sequence length="110" mass="12159">MGGEGKCPAMVLTSFHNFGVDLDFGLGRPVLVMPVVPKGRLCSAFLQVVGESQGRRLLVRSWLKRWSWMVSSSPTSQYLSLVTPAAPQIGITERVPDGWKQESDKPEDRT</sequence>
<evidence type="ECO:0000313" key="1">
    <source>
        <dbReference type="EMBL" id="RRT37400.1"/>
    </source>
</evidence>
<reference evidence="1 2" key="1">
    <citation type="journal article" date="2014" name="Agronomy (Basel)">
        <title>A Draft Genome Sequence for Ensete ventricosum, the Drought-Tolerant Tree Against Hunger.</title>
        <authorList>
            <person name="Harrison J."/>
            <person name="Moore K.A."/>
            <person name="Paszkiewicz K."/>
            <person name="Jones T."/>
            <person name="Grant M."/>
            <person name="Ambacheew D."/>
            <person name="Muzemil S."/>
            <person name="Studholme D.J."/>
        </authorList>
    </citation>
    <scope>NUCLEOTIDE SEQUENCE [LARGE SCALE GENOMIC DNA]</scope>
</reference>
<organism evidence="1 2">
    <name type="scientific">Ensete ventricosum</name>
    <name type="common">Abyssinian banana</name>
    <name type="synonym">Musa ensete</name>
    <dbReference type="NCBI Taxonomy" id="4639"/>
    <lineage>
        <taxon>Eukaryota</taxon>
        <taxon>Viridiplantae</taxon>
        <taxon>Streptophyta</taxon>
        <taxon>Embryophyta</taxon>
        <taxon>Tracheophyta</taxon>
        <taxon>Spermatophyta</taxon>
        <taxon>Magnoliopsida</taxon>
        <taxon>Liliopsida</taxon>
        <taxon>Zingiberales</taxon>
        <taxon>Musaceae</taxon>
        <taxon>Ensete</taxon>
    </lineage>
</organism>
<proteinExistence type="predicted"/>
<gene>
    <name evidence="1" type="ORF">B296_00045275</name>
</gene>
<comment type="caution">
    <text evidence="1">The sequence shown here is derived from an EMBL/GenBank/DDBJ whole genome shotgun (WGS) entry which is preliminary data.</text>
</comment>
<protein>
    <submittedName>
        <fullName evidence="1">Uncharacterized protein</fullName>
    </submittedName>
</protein>
<accession>A0A426XD77</accession>
<dbReference type="Proteomes" id="UP000287651">
    <property type="component" value="Unassembled WGS sequence"/>
</dbReference>
<dbReference type="EMBL" id="AMZH03022357">
    <property type="protein sequence ID" value="RRT37400.1"/>
    <property type="molecule type" value="Genomic_DNA"/>
</dbReference>
<name>A0A426XD77_ENSVE</name>